<name>A0A1B9Y275_9FLAO</name>
<accession>A0A1B9Y275</accession>
<feature type="domain" description="HTH luxR-type" evidence="1">
    <location>
        <begin position="178"/>
        <end position="243"/>
    </location>
</feature>
<dbReference type="PROSITE" id="PS50043">
    <property type="entry name" value="HTH_LUXR_2"/>
    <property type="match status" value="1"/>
</dbReference>
<dbReference type="GO" id="GO:0003677">
    <property type="term" value="F:DNA binding"/>
    <property type="evidence" value="ECO:0007669"/>
    <property type="project" value="InterPro"/>
</dbReference>
<dbReference type="AlphaFoldDB" id="A0A1B9Y275"/>
<dbReference type="EMBL" id="MAKX01000001">
    <property type="protein sequence ID" value="OCK43915.1"/>
    <property type="molecule type" value="Genomic_DNA"/>
</dbReference>
<dbReference type="InterPro" id="IPR036388">
    <property type="entry name" value="WH-like_DNA-bd_sf"/>
</dbReference>
<keyword evidence="3" id="KW-1185">Reference proteome</keyword>
<dbReference type="Gene3D" id="3.30.450.20">
    <property type="entry name" value="PAS domain"/>
    <property type="match status" value="1"/>
</dbReference>
<dbReference type="GO" id="GO:0006355">
    <property type="term" value="P:regulation of DNA-templated transcription"/>
    <property type="evidence" value="ECO:0007669"/>
    <property type="project" value="InterPro"/>
</dbReference>
<dbReference type="InterPro" id="IPR016032">
    <property type="entry name" value="Sig_transdc_resp-reg_C-effctor"/>
</dbReference>
<dbReference type="InterPro" id="IPR000792">
    <property type="entry name" value="Tscrpt_reg_LuxR_C"/>
</dbReference>
<dbReference type="SUPFAM" id="SSF46894">
    <property type="entry name" value="C-terminal effector domain of the bipartite response regulators"/>
    <property type="match status" value="1"/>
</dbReference>
<dbReference type="Pfam" id="PF00196">
    <property type="entry name" value="GerE"/>
    <property type="match status" value="1"/>
</dbReference>
<proteinExistence type="predicted"/>
<evidence type="ECO:0000313" key="3">
    <source>
        <dbReference type="Proteomes" id="UP000093186"/>
    </source>
</evidence>
<dbReference type="OrthoDB" id="1199646at2"/>
<dbReference type="STRING" id="447689.BA195_04250"/>
<dbReference type="SMART" id="SM00421">
    <property type="entry name" value="HTH_LUXR"/>
    <property type="match status" value="1"/>
</dbReference>
<dbReference type="RefSeq" id="WP_068702771.1">
    <property type="nucleotide sequence ID" value="NZ_JAUOSW010000004.1"/>
</dbReference>
<protein>
    <submittedName>
        <fullName evidence="2">Helix-turn-helix transcriptional regulator</fullName>
    </submittedName>
</protein>
<evidence type="ECO:0000259" key="1">
    <source>
        <dbReference type="PROSITE" id="PS50043"/>
    </source>
</evidence>
<dbReference type="Gene3D" id="1.10.10.10">
    <property type="entry name" value="Winged helix-like DNA-binding domain superfamily/Winged helix DNA-binding domain"/>
    <property type="match status" value="1"/>
</dbReference>
<evidence type="ECO:0000313" key="2">
    <source>
        <dbReference type="EMBL" id="OCK43915.1"/>
    </source>
</evidence>
<reference evidence="2 3" key="1">
    <citation type="submission" date="2016-06" db="EMBL/GenBank/DDBJ databases">
        <title>Draft Genome Sequence of Tenacibaculum soleae UCD-KL19.</title>
        <authorList>
            <person name="Eisen J.A."/>
            <person name="Coil D.A."/>
            <person name="Lujan K.M."/>
        </authorList>
    </citation>
    <scope>NUCLEOTIDE SEQUENCE [LARGE SCALE GENOMIC DNA]</scope>
    <source>
        <strain evidence="2 3">UCD-KL19</strain>
    </source>
</reference>
<sequence>MSTTQNNIGKYTKERVSDIPLDITTETYNFYKATIPKFVGEALYIYSFKENKMLYAHGWEELLGYKDEEITMLKIVSCTSPRHFQFSNELNDKALQFLKTKNEELEKYSFTLELEKINQNGEIIPLFSRVGVFKSANGNVEEIIGVSQVIKSLKHSNVMQYAAYGPDTSDFEETLNKELFNHFAISRKEKEALSLAAEGLAFKEIAYKLNVSQSAIEKRIIPLYKRFKVKSLPHLISFAYTNHIL</sequence>
<dbReference type="InterPro" id="IPR035965">
    <property type="entry name" value="PAS-like_dom_sf"/>
</dbReference>
<dbReference type="SUPFAM" id="SSF55785">
    <property type="entry name" value="PYP-like sensor domain (PAS domain)"/>
    <property type="match status" value="1"/>
</dbReference>
<comment type="caution">
    <text evidence="2">The sequence shown here is derived from an EMBL/GenBank/DDBJ whole genome shotgun (WGS) entry which is preliminary data.</text>
</comment>
<gene>
    <name evidence="2" type="ORF">BA195_04250</name>
</gene>
<organism evidence="2 3">
    <name type="scientific">Tenacibaculum soleae</name>
    <dbReference type="NCBI Taxonomy" id="447689"/>
    <lineage>
        <taxon>Bacteria</taxon>
        <taxon>Pseudomonadati</taxon>
        <taxon>Bacteroidota</taxon>
        <taxon>Flavobacteriia</taxon>
        <taxon>Flavobacteriales</taxon>
        <taxon>Flavobacteriaceae</taxon>
        <taxon>Tenacibaculum</taxon>
    </lineage>
</organism>
<dbReference type="Proteomes" id="UP000093186">
    <property type="component" value="Unassembled WGS sequence"/>
</dbReference>